<comment type="caution">
    <text evidence="2">The sequence shown here is derived from an EMBL/GenBank/DDBJ whole genome shotgun (WGS) entry which is preliminary data.</text>
</comment>
<dbReference type="InterPro" id="IPR002347">
    <property type="entry name" value="SDR_fam"/>
</dbReference>
<protein>
    <submittedName>
        <fullName evidence="2">SDR family oxidoreductase</fullName>
    </submittedName>
</protein>
<name>A0ABT7IGG6_9GAMM</name>
<evidence type="ECO:0000256" key="1">
    <source>
        <dbReference type="ARBA" id="ARBA00006484"/>
    </source>
</evidence>
<dbReference type="PANTHER" id="PTHR42760:SF135">
    <property type="entry name" value="BLL7886 PROTEIN"/>
    <property type="match status" value="1"/>
</dbReference>
<dbReference type="InterPro" id="IPR020904">
    <property type="entry name" value="Sc_DH/Rdtase_CS"/>
</dbReference>
<sequence length="258" mass="27564">MGSNKLFDLEGRTVIITGGGRGIGKVYAKSCVDAGMKVVIADIHGEEAETTAAELRDSGGDAIAVTTDISNEESVAAMAKKTMEAFGRIDGVVNNASLMSSLPRRSWLEIPTEEWDRVMAVDLRGLLTVCRAVYPHMKAQKCGKIINVSSSRVLEGTPNRLHYTSAKAGVIGFSRALAREVGDDGINVNVVMPGLTLSDTQLASSSTSYLSDEYNQQRALKRPQTPEDLVGTVLFLLSPASDFITGQTINVDGGKSMH</sequence>
<keyword evidence="3" id="KW-1185">Reference proteome</keyword>
<dbReference type="PRINTS" id="PR00081">
    <property type="entry name" value="GDHRDH"/>
</dbReference>
<dbReference type="InterPro" id="IPR036291">
    <property type="entry name" value="NAD(P)-bd_dom_sf"/>
</dbReference>
<dbReference type="Gene3D" id="3.40.50.720">
    <property type="entry name" value="NAD(P)-binding Rossmann-like Domain"/>
    <property type="match status" value="1"/>
</dbReference>
<dbReference type="CDD" id="cd05233">
    <property type="entry name" value="SDR_c"/>
    <property type="match status" value="1"/>
</dbReference>
<organism evidence="2 3">
    <name type="scientific">Marinobacter azerbaijanicus</name>
    <dbReference type="NCBI Taxonomy" id="3050455"/>
    <lineage>
        <taxon>Bacteria</taxon>
        <taxon>Pseudomonadati</taxon>
        <taxon>Pseudomonadota</taxon>
        <taxon>Gammaproteobacteria</taxon>
        <taxon>Pseudomonadales</taxon>
        <taxon>Marinobacteraceae</taxon>
        <taxon>Marinobacter</taxon>
    </lineage>
</organism>
<dbReference type="PANTHER" id="PTHR42760">
    <property type="entry name" value="SHORT-CHAIN DEHYDROGENASES/REDUCTASES FAMILY MEMBER"/>
    <property type="match status" value="1"/>
</dbReference>
<dbReference type="EMBL" id="JASSVS010000012">
    <property type="protein sequence ID" value="MDL0433264.1"/>
    <property type="molecule type" value="Genomic_DNA"/>
</dbReference>
<dbReference type="SUPFAM" id="SSF51735">
    <property type="entry name" value="NAD(P)-binding Rossmann-fold domains"/>
    <property type="match status" value="1"/>
</dbReference>
<dbReference type="Proteomes" id="UP001227964">
    <property type="component" value="Unassembled WGS sequence"/>
</dbReference>
<reference evidence="2 3" key="1">
    <citation type="submission" date="2023-06" db="EMBL/GenBank/DDBJ databases">
        <title>Marinobacter azerbaijanicus a moderately halophilic, isolated from Urmia Lake in Azerbaijan region of Iran.</title>
        <authorList>
            <person name="Sanchez-Porro C."/>
            <person name="Aghdam E.M."/>
            <person name="Saheb S.M."/>
            <person name="Tarhriz V."/>
            <person name="Kazemi E."/>
            <person name="Ammozegar M.A."/>
            <person name="Ventosa A."/>
            <person name="Hejazi M.S."/>
        </authorList>
    </citation>
    <scope>NUCLEOTIDE SEQUENCE [LARGE SCALE GENOMIC DNA]</scope>
    <source>
        <strain evidence="2 3">TBZ242</strain>
    </source>
</reference>
<proteinExistence type="inferred from homology"/>
<accession>A0ABT7IGG6</accession>
<evidence type="ECO:0000313" key="2">
    <source>
        <dbReference type="EMBL" id="MDL0433264.1"/>
    </source>
</evidence>
<evidence type="ECO:0000313" key="3">
    <source>
        <dbReference type="Proteomes" id="UP001227964"/>
    </source>
</evidence>
<dbReference type="Pfam" id="PF13561">
    <property type="entry name" value="adh_short_C2"/>
    <property type="match status" value="1"/>
</dbReference>
<dbReference type="PROSITE" id="PS00061">
    <property type="entry name" value="ADH_SHORT"/>
    <property type="match status" value="1"/>
</dbReference>
<comment type="similarity">
    <text evidence="1">Belongs to the short-chain dehydrogenases/reductases (SDR) family.</text>
</comment>
<dbReference type="PRINTS" id="PR00080">
    <property type="entry name" value="SDRFAMILY"/>
</dbReference>
<dbReference type="RefSeq" id="WP_150995263.1">
    <property type="nucleotide sequence ID" value="NZ_JASSVS010000012.1"/>
</dbReference>
<gene>
    <name evidence="2" type="ORF">QPM17_19160</name>
</gene>